<dbReference type="KEGG" id="vg:22111275"/>
<dbReference type="GeneID" id="22111275"/>
<name>A0A097EXI8_9CAUD</name>
<reference evidence="1 2" key="1">
    <citation type="submission" date="2014-09" db="EMBL/GenBank/DDBJ databases">
        <authorList>
            <person name="Lapin J.S."/>
            <person name="Pope W.H."/>
            <person name="Hua J."/>
            <person name="Ford M.E."/>
            <person name="Conway J.F."/>
            <person name="Hatfull G.F."/>
            <person name="Hendrix R.W."/>
        </authorList>
    </citation>
    <scope>NUCLEOTIDE SEQUENCE [LARGE SCALE GENOMIC DNA]</scope>
</reference>
<dbReference type="EMBL" id="KM507819">
    <property type="protein sequence ID" value="AIT14125.1"/>
    <property type="molecule type" value="Genomic_DNA"/>
</dbReference>
<protein>
    <submittedName>
        <fullName evidence="1">Putative DNA condensation protein</fullName>
    </submittedName>
</protein>
<dbReference type="InterPro" id="IPR009091">
    <property type="entry name" value="RCC1/BLIP-II"/>
</dbReference>
<dbReference type="SMR" id="A0A097EXI8"/>
<dbReference type="Proteomes" id="UP000029889">
    <property type="component" value="Segment"/>
</dbReference>
<organism evidence="1 2">
    <name type="scientific">Escherichia phage 121Q</name>
    <dbReference type="NCBI Taxonomy" id="1555202"/>
    <lineage>
        <taxon>Viruses</taxon>
        <taxon>Duplodnaviria</taxon>
        <taxon>Heunggongvirae</taxon>
        <taxon>Uroviricota</taxon>
        <taxon>Caudoviricetes</taxon>
        <taxon>Asteriusvirus</taxon>
        <taxon>Asteriusvirus av121Q</taxon>
    </lineage>
</organism>
<evidence type="ECO:0000313" key="1">
    <source>
        <dbReference type="EMBL" id="AIT14125.1"/>
    </source>
</evidence>
<keyword evidence="2" id="KW-1185">Reference proteome</keyword>
<evidence type="ECO:0000313" key="2">
    <source>
        <dbReference type="Proteomes" id="UP000029889"/>
    </source>
</evidence>
<sequence>MLPFGRIITSSKKNIQPSVTKIASSDTTVFALMSDGTLYSRGSQEFGQMGIGNIITQTKWVLCNTNVEDLWVRV</sequence>
<dbReference type="Gene3D" id="2.130.10.30">
    <property type="entry name" value="Regulator of chromosome condensation 1/beta-lactamase-inhibitor protein II"/>
    <property type="match status" value="1"/>
</dbReference>
<dbReference type="Pfam" id="PF13540">
    <property type="entry name" value="RCC1_2"/>
    <property type="match status" value="1"/>
</dbReference>
<dbReference type="RefSeq" id="YP_009101822.1">
    <property type="nucleotide sequence ID" value="NC_025447.1"/>
</dbReference>
<dbReference type="SUPFAM" id="SSF50985">
    <property type="entry name" value="RCC1/BLIP-II"/>
    <property type="match status" value="1"/>
</dbReference>
<accession>A0A097EXI8</accession>
<gene>
    <name evidence="1" type="primary">235</name>
    <name evidence="1" type="ORF">PBI_121Q_235</name>
</gene>
<proteinExistence type="predicted"/>